<dbReference type="AlphaFoldDB" id="A0A8J3DIU6"/>
<evidence type="ECO:0000313" key="3">
    <source>
        <dbReference type="EMBL" id="GHC75904.1"/>
    </source>
</evidence>
<dbReference type="Pfam" id="PF09832">
    <property type="entry name" value="DUF2059"/>
    <property type="match status" value="1"/>
</dbReference>
<organism evidence="3 4">
    <name type="scientific">Limoniibacter endophyticus</name>
    <dbReference type="NCBI Taxonomy" id="1565040"/>
    <lineage>
        <taxon>Bacteria</taxon>
        <taxon>Pseudomonadati</taxon>
        <taxon>Pseudomonadota</taxon>
        <taxon>Alphaproteobacteria</taxon>
        <taxon>Hyphomicrobiales</taxon>
        <taxon>Bartonellaceae</taxon>
        <taxon>Limoniibacter</taxon>
    </lineage>
</organism>
<dbReference type="InterPro" id="IPR018637">
    <property type="entry name" value="DUF2059"/>
</dbReference>
<feature type="chain" id="PRO_5035150431" description="DUF2059 domain-containing protein" evidence="1">
    <location>
        <begin position="28"/>
        <end position="178"/>
    </location>
</feature>
<dbReference type="Proteomes" id="UP000641137">
    <property type="component" value="Unassembled WGS sequence"/>
</dbReference>
<reference evidence="3" key="2">
    <citation type="submission" date="2020-09" db="EMBL/GenBank/DDBJ databases">
        <authorList>
            <person name="Sun Q."/>
            <person name="Kim S."/>
        </authorList>
    </citation>
    <scope>NUCLEOTIDE SEQUENCE</scope>
    <source>
        <strain evidence="3">KCTC 42097</strain>
    </source>
</reference>
<protein>
    <recommendedName>
        <fullName evidence="2">DUF2059 domain-containing protein</fullName>
    </recommendedName>
</protein>
<reference evidence="3" key="1">
    <citation type="journal article" date="2014" name="Int. J. Syst. Evol. Microbiol.">
        <title>Complete genome sequence of Corynebacterium casei LMG S-19264T (=DSM 44701T), isolated from a smear-ripened cheese.</title>
        <authorList>
            <consortium name="US DOE Joint Genome Institute (JGI-PGF)"/>
            <person name="Walter F."/>
            <person name="Albersmeier A."/>
            <person name="Kalinowski J."/>
            <person name="Ruckert C."/>
        </authorList>
    </citation>
    <scope>NUCLEOTIDE SEQUENCE</scope>
    <source>
        <strain evidence="3">KCTC 42097</strain>
    </source>
</reference>
<keyword evidence="1" id="KW-0732">Signal</keyword>
<sequence>MIFASRIRTLALSAVAVSMLGVSVATAQEISSEHLAAARATINAINATDQFDNVLPQSAQFLKNELINRNPDKQDLIVSTVDEEIIKIAARRADLEREAATAYARVFSQQELTEIANFYNSATGKKLLSEGPIVSRSMLEAAAIWQRGIARDLTQAVENRLGGEIQPTSAPAQPAPAQ</sequence>
<dbReference type="EMBL" id="BMZO01000008">
    <property type="protein sequence ID" value="GHC75904.1"/>
    <property type="molecule type" value="Genomic_DNA"/>
</dbReference>
<proteinExistence type="predicted"/>
<dbReference type="RefSeq" id="WP_189490895.1">
    <property type="nucleotide sequence ID" value="NZ_BMZO01000008.1"/>
</dbReference>
<keyword evidence="4" id="KW-1185">Reference proteome</keyword>
<feature type="signal peptide" evidence="1">
    <location>
        <begin position="1"/>
        <end position="27"/>
    </location>
</feature>
<evidence type="ECO:0000313" key="4">
    <source>
        <dbReference type="Proteomes" id="UP000641137"/>
    </source>
</evidence>
<accession>A0A8J3DIU6</accession>
<evidence type="ECO:0000259" key="2">
    <source>
        <dbReference type="Pfam" id="PF09832"/>
    </source>
</evidence>
<evidence type="ECO:0000256" key="1">
    <source>
        <dbReference type="SAM" id="SignalP"/>
    </source>
</evidence>
<feature type="domain" description="DUF2059" evidence="2">
    <location>
        <begin position="94"/>
        <end position="152"/>
    </location>
</feature>
<comment type="caution">
    <text evidence="3">The sequence shown here is derived from an EMBL/GenBank/DDBJ whole genome shotgun (WGS) entry which is preliminary data.</text>
</comment>
<gene>
    <name evidence="3" type="ORF">GCM10010136_26290</name>
</gene>
<name>A0A8J3DIU6_9HYPH</name>